<gene>
    <name evidence="8" type="ORF">GKJPGBOP_00382</name>
</gene>
<dbReference type="RefSeq" id="WP_125051205.1">
    <property type="nucleotide sequence ID" value="NZ_BHZD01000001.1"/>
</dbReference>
<protein>
    <submittedName>
        <fullName evidence="8">Carbon monoxide dehydrogenase</fullName>
    </submittedName>
</protein>
<sequence length="971" mass="101856">MSRTDSGARTDTRVEVTCEVDGVSHCLRAEPRETLAGLLAGLGSPVSTGCDQGECGVCTVRLDGRPVRSCLVLAAQCHGASIHTARSGAPALTGVRAWLSAASALQCGYCTPAFVTLLTDTADTADTAGTADTANRTVEEGPAAVAGAPARHRISEATCRCTGYPGLAHAASGLAAGTSPPGRPPRVEDERLLTGRGDFVGARDLPGQLWARVVRSHVAHAALLRVDVRRALRHPGVFAAYTADDLPEAMRVLHRELPAPAEPVLATTDLRYVGQPVAVVLAESAAAAEDGAELVDVVCAPRTPLSGPEHGTAHLSDDDPRWIATVRQRVGPEPADVDAAVVLTRTFRLPRQTAMPLETRGLLAEWDVRAPRLTVHGVTKHPQLTRQLLARALDLDPRHISLPAGDVGGAFGVKGETHPEDLLVPWLTMRAGRPVKWLEDRAEHVVAAHHSRGMVWRAELRADPDGRLLGARAEIVADAGAYVRPLTTLQALLATALFPGPYRLPRYRARARCLLTSRTPVGPLRAPGRLEAAFVRERMLDLLAHELGLDPVEVRRRNLLTAADMPYDVGTVNEGPVRYDSGDFLSAYERALRRAGAARPGPSGSPDGTAHGPGGPEDPGDAPEGGWRRGTAVVPFVDKAGLGGDERAVATLRPDGTVRIDAAAAPSGQSHRTTLARVAATALGIPCDRVDIVLDDHTSGATGPGTFASRTVTHTGNAVHAACVALRRRAAEWTRAEGADGEQPGNAEDAEDTAFGAQAAVRASGTSRTAVPFDRIARRGGAGLRAVGRYAIDAHTYPHGAVTCAVAVDPELCLVRVERLAISCDAGRVIDERVVRGQLAGGLVQGVGAALLEEIRYDERERPLVTGFAEYPLLLAADVPDVDVDLLPPAAPTAGTPYNPLGVKGIGEAGTSAAAAAVAAAICAAVPEWTPAIDRLPLSPEHLHASVDALTRRTGARHSPGRGIPVPRSDT</sequence>
<dbReference type="SUPFAM" id="SSF56003">
    <property type="entry name" value="Molybdenum cofactor-binding domain"/>
    <property type="match status" value="1"/>
</dbReference>
<dbReference type="InterPro" id="IPR000674">
    <property type="entry name" value="Ald_Oxase/Xan_DH_a/b"/>
</dbReference>
<feature type="domain" description="2Fe-2S ferredoxin-type" evidence="7">
    <location>
        <begin position="14"/>
        <end position="88"/>
    </location>
</feature>
<evidence type="ECO:0000313" key="9">
    <source>
        <dbReference type="Proteomes" id="UP000286746"/>
    </source>
</evidence>
<evidence type="ECO:0000256" key="6">
    <source>
        <dbReference type="SAM" id="MobiDB-lite"/>
    </source>
</evidence>
<keyword evidence="2" id="KW-0500">Molybdenum</keyword>
<evidence type="ECO:0000256" key="4">
    <source>
        <dbReference type="ARBA" id="ARBA00023002"/>
    </source>
</evidence>
<proteinExistence type="inferred from homology"/>
<dbReference type="SMART" id="SM01008">
    <property type="entry name" value="Ald_Xan_dh_C"/>
    <property type="match status" value="1"/>
</dbReference>
<dbReference type="Gene3D" id="3.30.365.10">
    <property type="entry name" value="Aldehyde oxidase/xanthine dehydrogenase, molybdopterin binding domain"/>
    <property type="match status" value="4"/>
</dbReference>
<dbReference type="AlphaFoldDB" id="A0A401VUI1"/>
<evidence type="ECO:0000256" key="5">
    <source>
        <dbReference type="ARBA" id="ARBA00023004"/>
    </source>
</evidence>
<evidence type="ECO:0000256" key="1">
    <source>
        <dbReference type="ARBA" id="ARBA00006849"/>
    </source>
</evidence>
<dbReference type="CDD" id="cd00207">
    <property type="entry name" value="fer2"/>
    <property type="match status" value="1"/>
</dbReference>
<feature type="region of interest" description="Disordered" evidence="6">
    <location>
        <begin position="952"/>
        <end position="971"/>
    </location>
</feature>
<keyword evidence="9" id="KW-1185">Reference proteome</keyword>
<dbReference type="InterPro" id="IPR046867">
    <property type="entry name" value="AldOxase/xan_DH_MoCoBD2"/>
</dbReference>
<name>A0A401VUI1_STREY</name>
<dbReference type="PROSITE" id="PS51085">
    <property type="entry name" value="2FE2S_FER_2"/>
    <property type="match status" value="1"/>
</dbReference>
<dbReference type="InterPro" id="IPR036010">
    <property type="entry name" value="2Fe-2S_ferredoxin-like_sf"/>
</dbReference>
<dbReference type="Pfam" id="PF01799">
    <property type="entry name" value="Fer2_2"/>
    <property type="match status" value="1"/>
</dbReference>
<keyword evidence="3" id="KW-0479">Metal-binding</keyword>
<reference evidence="8 9" key="1">
    <citation type="submission" date="2018-11" db="EMBL/GenBank/DDBJ databases">
        <title>Whole genome sequence of Streptomyces paromomycinus NBRC 15454(T).</title>
        <authorList>
            <person name="Komaki H."/>
            <person name="Tamura T."/>
        </authorList>
    </citation>
    <scope>NUCLEOTIDE SEQUENCE [LARGE SCALE GENOMIC DNA]</scope>
    <source>
        <strain evidence="8 9">NBRC 15454</strain>
    </source>
</reference>
<dbReference type="InterPro" id="IPR036884">
    <property type="entry name" value="2Fe-2S-bd_dom_sf"/>
</dbReference>
<dbReference type="Pfam" id="PF01315">
    <property type="entry name" value="Ald_Xan_dh_C"/>
    <property type="match status" value="1"/>
</dbReference>
<dbReference type="InterPro" id="IPR012675">
    <property type="entry name" value="Beta-grasp_dom_sf"/>
</dbReference>
<evidence type="ECO:0000259" key="7">
    <source>
        <dbReference type="PROSITE" id="PS51085"/>
    </source>
</evidence>
<dbReference type="GO" id="GO:0005506">
    <property type="term" value="F:iron ion binding"/>
    <property type="evidence" value="ECO:0007669"/>
    <property type="project" value="InterPro"/>
</dbReference>
<dbReference type="SUPFAM" id="SSF47741">
    <property type="entry name" value="CO dehydrogenase ISP C-domain like"/>
    <property type="match status" value="1"/>
</dbReference>
<dbReference type="PANTHER" id="PTHR11908">
    <property type="entry name" value="XANTHINE DEHYDROGENASE"/>
    <property type="match status" value="1"/>
</dbReference>
<organism evidence="8 9">
    <name type="scientific">Streptomyces paromomycinus</name>
    <name type="common">Streptomyces rimosus subsp. paromomycinus</name>
    <dbReference type="NCBI Taxonomy" id="92743"/>
    <lineage>
        <taxon>Bacteria</taxon>
        <taxon>Bacillati</taxon>
        <taxon>Actinomycetota</taxon>
        <taxon>Actinomycetes</taxon>
        <taxon>Kitasatosporales</taxon>
        <taxon>Streptomycetaceae</taxon>
        <taxon>Streptomyces</taxon>
    </lineage>
</organism>
<comment type="similarity">
    <text evidence="1">Belongs to the xanthine dehydrogenase family.</text>
</comment>
<dbReference type="InterPro" id="IPR036856">
    <property type="entry name" value="Ald_Oxase/Xan_DH_a/b_sf"/>
</dbReference>
<dbReference type="Gene3D" id="1.10.150.120">
    <property type="entry name" value="[2Fe-2S]-binding domain"/>
    <property type="match status" value="1"/>
</dbReference>
<dbReference type="Pfam" id="PF20256">
    <property type="entry name" value="MoCoBD_2"/>
    <property type="match status" value="1"/>
</dbReference>
<keyword evidence="4" id="KW-0560">Oxidoreductase</keyword>
<dbReference type="InterPro" id="IPR016208">
    <property type="entry name" value="Ald_Oxase/xanthine_DH-like"/>
</dbReference>
<comment type="caution">
    <text evidence="8">The sequence shown here is derived from an EMBL/GenBank/DDBJ whole genome shotgun (WGS) entry which is preliminary data.</text>
</comment>
<dbReference type="InterPro" id="IPR001041">
    <property type="entry name" value="2Fe-2S_ferredoxin-type"/>
</dbReference>
<dbReference type="SUPFAM" id="SSF54292">
    <property type="entry name" value="2Fe-2S ferredoxin-like"/>
    <property type="match status" value="1"/>
</dbReference>
<dbReference type="InterPro" id="IPR002888">
    <property type="entry name" value="2Fe-2S-bd"/>
</dbReference>
<dbReference type="InterPro" id="IPR006058">
    <property type="entry name" value="2Fe2S_fd_BS"/>
</dbReference>
<dbReference type="GO" id="GO:0016491">
    <property type="term" value="F:oxidoreductase activity"/>
    <property type="evidence" value="ECO:0007669"/>
    <property type="project" value="UniProtKB-KW"/>
</dbReference>
<dbReference type="Proteomes" id="UP000286746">
    <property type="component" value="Unassembled WGS sequence"/>
</dbReference>
<evidence type="ECO:0000256" key="2">
    <source>
        <dbReference type="ARBA" id="ARBA00022505"/>
    </source>
</evidence>
<dbReference type="Pfam" id="PF02738">
    <property type="entry name" value="MoCoBD_1"/>
    <property type="match status" value="1"/>
</dbReference>
<accession>A0A401VUI1</accession>
<dbReference type="GO" id="GO:0051537">
    <property type="term" value="F:2 iron, 2 sulfur cluster binding"/>
    <property type="evidence" value="ECO:0007669"/>
    <property type="project" value="InterPro"/>
</dbReference>
<evidence type="ECO:0000256" key="3">
    <source>
        <dbReference type="ARBA" id="ARBA00022723"/>
    </source>
</evidence>
<dbReference type="PANTHER" id="PTHR11908:SF132">
    <property type="entry name" value="ALDEHYDE OXIDASE 1-RELATED"/>
    <property type="match status" value="1"/>
</dbReference>
<dbReference type="InterPro" id="IPR037165">
    <property type="entry name" value="AldOxase/xan_DH_Mopterin-bd_sf"/>
</dbReference>
<dbReference type="PROSITE" id="PS00197">
    <property type="entry name" value="2FE2S_FER_1"/>
    <property type="match status" value="1"/>
</dbReference>
<feature type="region of interest" description="Disordered" evidence="6">
    <location>
        <begin position="595"/>
        <end position="629"/>
    </location>
</feature>
<feature type="compositionally biased region" description="Low complexity" evidence="6">
    <location>
        <begin position="595"/>
        <end position="606"/>
    </location>
</feature>
<keyword evidence="5" id="KW-0408">Iron</keyword>
<dbReference type="Gene3D" id="3.90.1170.50">
    <property type="entry name" value="Aldehyde oxidase/xanthine dehydrogenase, a/b hammerhead"/>
    <property type="match status" value="1"/>
</dbReference>
<dbReference type="Gene3D" id="3.10.20.30">
    <property type="match status" value="1"/>
</dbReference>
<dbReference type="EMBL" id="BHZD01000001">
    <property type="protein sequence ID" value="GCD40729.1"/>
    <property type="molecule type" value="Genomic_DNA"/>
</dbReference>
<dbReference type="SUPFAM" id="SSF54665">
    <property type="entry name" value="CO dehydrogenase molybdoprotein N-domain-like"/>
    <property type="match status" value="1"/>
</dbReference>
<evidence type="ECO:0000313" key="8">
    <source>
        <dbReference type="EMBL" id="GCD40729.1"/>
    </source>
</evidence>
<dbReference type="InterPro" id="IPR008274">
    <property type="entry name" value="AldOxase/xan_DH_MoCoBD1"/>
</dbReference>